<dbReference type="AlphaFoldDB" id="A0A1H4JNI5"/>
<evidence type="ECO:0000256" key="1">
    <source>
        <dbReference type="SAM" id="MobiDB-lite"/>
    </source>
</evidence>
<evidence type="ECO:0000313" key="2">
    <source>
        <dbReference type="EMBL" id="SDR81583.1"/>
    </source>
</evidence>
<reference evidence="2 5" key="1">
    <citation type="submission" date="2016-10" db="EMBL/GenBank/DDBJ databases">
        <authorList>
            <person name="Varghese N."/>
            <person name="Submissions S."/>
        </authorList>
    </citation>
    <scope>NUCLEOTIDE SEQUENCE [LARGE SCALE GENOMIC DNA]</scope>
    <source>
        <strain evidence="2 5">MAR_2009_60</strain>
    </source>
</reference>
<evidence type="ECO:0000313" key="4">
    <source>
        <dbReference type="Proteomes" id="UP000183038"/>
    </source>
</evidence>
<keyword evidence="5" id="KW-1185">Reference proteome</keyword>
<feature type="compositionally biased region" description="Polar residues" evidence="1">
    <location>
        <begin position="1"/>
        <end position="14"/>
    </location>
</feature>
<sequence>MTNAAITPGTQPQKVKSKTIRKEPQPLPKTAKGGKKMASNTRIKLI</sequence>
<organism evidence="3 4">
    <name type="scientific">Maribacter dokdonensis</name>
    <dbReference type="NCBI Taxonomy" id="320912"/>
    <lineage>
        <taxon>Bacteria</taxon>
        <taxon>Pseudomonadati</taxon>
        <taxon>Bacteroidota</taxon>
        <taxon>Flavobacteriia</taxon>
        <taxon>Flavobacteriales</taxon>
        <taxon>Flavobacteriaceae</taxon>
        <taxon>Maribacter</taxon>
    </lineage>
</organism>
<dbReference type="EMBL" id="LT629754">
    <property type="protein sequence ID" value="SDR81583.1"/>
    <property type="molecule type" value="Genomic_DNA"/>
</dbReference>
<feature type="region of interest" description="Disordered" evidence="1">
    <location>
        <begin position="1"/>
        <end position="46"/>
    </location>
</feature>
<gene>
    <name evidence="3" type="ORF">SAMN05192540_0490</name>
    <name evidence="2" type="ORF">SAMN05192545_0204</name>
</gene>
<evidence type="ECO:0000313" key="3">
    <source>
        <dbReference type="EMBL" id="SEB47881.1"/>
    </source>
</evidence>
<name>A0A1H4JNI5_9FLAO</name>
<dbReference type="Proteomes" id="UP000199574">
    <property type="component" value="Chromosome I"/>
</dbReference>
<dbReference type="Proteomes" id="UP000183038">
    <property type="component" value="Unassembled WGS sequence"/>
</dbReference>
<reference evidence="3 4" key="2">
    <citation type="submission" date="2016-10" db="EMBL/GenBank/DDBJ databases">
        <authorList>
            <person name="de Groot N.N."/>
        </authorList>
    </citation>
    <scope>NUCLEOTIDE SEQUENCE [LARGE SCALE GENOMIC DNA]</scope>
    <source>
        <strain evidence="3 4">MAR_2009_71</strain>
    </source>
</reference>
<accession>A0A1H4JNI5</accession>
<proteinExistence type="predicted"/>
<evidence type="ECO:0000313" key="5">
    <source>
        <dbReference type="Proteomes" id="UP000199574"/>
    </source>
</evidence>
<dbReference type="EMBL" id="FNTB01000001">
    <property type="protein sequence ID" value="SEB47881.1"/>
    <property type="molecule type" value="Genomic_DNA"/>
</dbReference>
<protein>
    <submittedName>
        <fullName evidence="3">Uncharacterized protein</fullName>
    </submittedName>
</protein>